<name>A0A660LFU3_9ACTN</name>
<feature type="transmembrane region" description="Helical" evidence="8">
    <location>
        <begin position="138"/>
        <end position="168"/>
    </location>
</feature>
<proteinExistence type="inferred from homology"/>
<keyword evidence="3" id="KW-0813">Transport</keyword>
<dbReference type="InterPro" id="IPR052017">
    <property type="entry name" value="TSUP"/>
</dbReference>
<comment type="subcellular location">
    <subcellularLocation>
        <location evidence="1 8">Cell membrane</location>
        <topology evidence="1 8">Multi-pass membrane protein</topology>
    </subcellularLocation>
</comment>
<dbReference type="OrthoDB" id="3782574at2"/>
<protein>
    <recommendedName>
        <fullName evidence="8">Probable membrane transporter protein</fullName>
    </recommendedName>
</protein>
<dbReference type="EMBL" id="RBIL01000001">
    <property type="protein sequence ID" value="RKQ93055.1"/>
    <property type="molecule type" value="Genomic_DNA"/>
</dbReference>
<keyword evidence="7 8" id="KW-0472">Membrane</keyword>
<evidence type="ECO:0000313" key="10">
    <source>
        <dbReference type="Proteomes" id="UP000278962"/>
    </source>
</evidence>
<dbReference type="PANTHER" id="PTHR30269:SF0">
    <property type="entry name" value="MEMBRANE TRANSPORTER PROTEIN YFCA-RELATED"/>
    <property type="match status" value="1"/>
</dbReference>
<evidence type="ECO:0000256" key="4">
    <source>
        <dbReference type="ARBA" id="ARBA00022475"/>
    </source>
</evidence>
<comment type="caution">
    <text evidence="9">The sequence shown here is derived from an EMBL/GenBank/DDBJ whole genome shotgun (WGS) entry which is preliminary data.</text>
</comment>
<gene>
    <name evidence="9" type="ORF">C8N24_2915</name>
</gene>
<comment type="similarity">
    <text evidence="2 8">Belongs to the 4-toluene sulfonate uptake permease (TSUP) (TC 2.A.102) family.</text>
</comment>
<keyword evidence="5 8" id="KW-0812">Transmembrane</keyword>
<dbReference type="RefSeq" id="WP_121250839.1">
    <property type="nucleotide sequence ID" value="NZ_RBIL01000001.1"/>
</dbReference>
<evidence type="ECO:0000313" key="9">
    <source>
        <dbReference type="EMBL" id="RKQ93055.1"/>
    </source>
</evidence>
<evidence type="ECO:0000256" key="7">
    <source>
        <dbReference type="ARBA" id="ARBA00023136"/>
    </source>
</evidence>
<evidence type="ECO:0000256" key="8">
    <source>
        <dbReference type="RuleBase" id="RU363041"/>
    </source>
</evidence>
<evidence type="ECO:0000256" key="6">
    <source>
        <dbReference type="ARBA" id="ARBA00022989"/>
    </source>
</evidence>
<evidence type="ECO:0000256" key="1">
    <source>
        <dbReference type="ARBA" id="ARBA00004651"/>
    </source>
</evidence>
<feature type="transmembrane region" description="Helical" evidence="8">
    <location>
        <begin position="188"/>
        <end position="214"/>
    </location>
</feature>
<accession>A0A660LFU3</accession>
<feature type="transmembrane region" description="Helical" evidence="8">
    <location>
        <begin position="32"/>
        <end position="53"/>
    </location>
</feature>
<evidence type="ECO:0000256" key="2">
    <source>
        <dbReference type="ARBA" id="ARBA00009142"/>
    </source>
</evidence>
<keyword evidence="10" id="KW-1185">Reference proteome</keyword>
<dbReference type="AlphaFoldDB" id="A0A660LFU3"/>
<feature type="transmembrane region" description="Helical" evidence="8">
    <location>
        <begin position="226"/>
        <end position="248"/>
    </location>
</feature>
<sequence>MSSASQVAILIAAGVAAGLVGSAGGITSLVSFPALLAVGVPALDAAVTNNVALVACWPGSALASGEELRGRVRWLCRWCVVAAASGALGAGLLFSTPPGLFARIAPWLVLGATLVLLVEPRLTAWRERRGARQAPWTLLTVLTVVSVYNGYFGAGAGVMTLTLMLVLVDGSLPTANALKNMLIGAASVSSAVVLALSTPVTWSHVAPLAAGMLVGSNLGPRVARRVPAWALRLLIVALGLALAAELWASTT</sequence>
<dbReference type="PANTHER" id="PTHR30269">
    <property type="entry name" value="TRANSMEMBRANE PROTEIN YFCA"/>
    <property type="match status" value="1"/>
</dbReference>
<feature type="transmembrane region" description="Helical" evidence="8">
    <location>
        <begin position="74"/>
        <end position="94"/>
    </location>
</feature>
<dbReference type="GO" id="GO:0005886">
    <property type="term" value="C:plasma membrane"/>
    <property type="evidence" value="ECO:0007669"/>
    <property type="project" value="UniProtKB-SubCell"/>
</dbReference>
<dbReference type="Pfam" id="PF01925">
    <property type="entry name" value="TauE"/>
    <property type="match status" value="1"/>
</dbReference>
<evidence type="ECO:0000256" key="3">
    <source>
        <dbReference type="ARBA" id="ARBA00022448"/>
    </source>
</evidence>
<feature type="transmembrane region" description="Helical" evidence="8">
    <location>
        <begin position="100"/>
        <end position="118"/>
    </location>
</feature>
<dbReference type="InterPro" id="IPR002781">
    <property type="entry name" value="TM_pro_TauE-like"/>
</dbReference>
<organism evidence="9 10">
    <name type="scientific">Solirubrobacter pauli</name>
    <dbReference type="NCBI Taxonomy" id="166793"/>
    <lineage>
        <taxon>Bacteria</taxon>
        <taxon>Bacillati</taxon>
        <taxon>Actinomycetota</taxon>
        <taxon>Thermoleophilia</taxon>
        <taxon>Solirubrobacterales</taxon>
        <taxon>Solirubrobacteraceae</taxon>
        <taxon>Solirubrobacter</taxon>
    </lineage>
</organism>
<evidence type="ECO:0000256" key="5">
    <source>
        <dbReference type="ARBA" id="ARBA00022692"/>
    </source>
</evidence>
<keyword evidence="4 8" id="KW-1003">Cell membrane</keyword>
<keyword evidence="6 8" id="KW-1133">Transmembrane helix</keyword>
<dbReference type="Proteomes" id="UP000278962">
    <property type="component" value="Unassembled WGS sequence"/>
</dbReference>
<reference evidence="9 10" key="1">
    <citation type="submission" date="2018-10" db="EMBL/GenBank/DDBJ databases">
        <title>Genomic Encyclopedia of Archaeal and Bacterial Type Strains, Phase II (KMG-II): from individual species to whole genera.</title>
        <authorList>
            <person name="Goeker M."/>
        </authorList>
    </citation>
    <scope>NUCLEOTIDE SEQUENCE [LARGE SCALE GENOMIC DNA]</scope>
    <source>
        <strain evidence="9 10">DSM 14954</strain>
    </source>
</reference>